<dbReference type="Proteomes" id="UP000823561">
    <property type="component" value="Chromosome 20"/>
</dbReference>
<organism evidence="12 13">
    <name type="scientific">Alosa alosa</name>
    <name type="common">allis shad</name>
    <dbReference type="NCBI Taxonomy" id="278164"/>
    <lineage>
        <taxon>Eukaryota</taxon>
        <taxon>Metazoa</taxon>
        <taxon>Chordata</taxon>
        <taxon>Craniata</taxon>
        <taxon>Vertebrata</taxon>
        <taxon>Euteleostomi</taxon>
        <taxon>Actinopterygii</taxon>
        <taxon>Neopterygii</taxon>
        <taxon>Teleostei</taxon>
        <taxon>Clupei</taxon>
        <taxon>Clupeiformes</taxon>
        <taxon>Clupeoidei</taxon>
        <taxon>Clupeidae</taxon>
        <taxon>Alosa</taxon>
    </lineage>
</organism>
<evidence type="ECO:0000256" key="8">
    <source>
        <dbReference type="ARBA" id="ARBA00023288"/>
    </source>
</evidence>
<keyword evidence="6" id="KW-1015">Disulfide bond</keyword>
<evidence type="ECO:0000256" key="9">
    <source>
        <dbReference type="ARBA" id="ARBA00029446"/>
    </source>
</evidence>
<sequence length="127" mass="13526">MRTTMWLAVAIVIFISAAEALQCEQCSIGVLGRCLFPDQVNCHESSPNCYTGEAQFNATGFLKLHTRGCLDADLCNQTITGTILGAGFTSSFSCCSTDLCNGASALHTPLFSLTLSAALVAMAHWLR</sequence>
<keyword evidence="5" id="KW-0472">Membrane</keyword>
<dbReference type="GO" id="GO:0035036">
    <property type="term" value="P:sperm-egg recognition"/>
    <property type="evidence" value="ECO:0007669"/>
    <property type="project" value="TreeGrafter"/>
</dbReference>
<evidence type="ECO:0000256" key="10">
    <source>
        <dbReference type="SAM" id="SignalP"/>
    </source>
</evidence>
<dbReference type="SUPFAM" id="SSF57302">
    <property type="entry name" value="Snake toxin-like"/>
    <property type="match status" value="1"/>
</dbReference>
<evidence type="ECO:0000256" key="1">
    <source>
        <dbReference type="ARBA" id="ARBA00004609"/>
    </source>
</evidence>
<dbReference type="Gene3D" id="2.10.60.10">
    <property type="entry name" value="CD59"/>
    <property type="match status" value="1"/>
</dbReference>
<dbReference type="PANTHER" id="PTHR47613:SF1">
    <property type="entry name" value="SPERM ACROSOME MEMBRANE-ASSOCIATED PROTEIN 4"/>
    <property type="match status" value="1"/>
</dbReference>
<evidence type="ECO:0000256" key="4">
    <source>
        <dbReference type="ARBA" id="ARBA00022729"/>
    </source>
</evidence>
<dbReference type="Pfam" id="PF00021">
    <property type="entry name" value="UPAR_LY6"/>
    <property type="match status" value="1"/>
</dbReference>
<dbReference type="GO" id="GO:0005886">
    <property type="term" value="C:plasma membrane"/>
    <property type="evidence" value="ECO:0007669"/>
    <property type="project" value="UniProtKB-SubCell"/>
</dbReference>
<dbReference type="AlphaFoldDB" id="A0AAV6FTH8"/>
<feature type="chain" id="PRO_5043518085" description="UPAR/Ly6 domain-containing protein" evidence="10">
    <location>
        <begin position="21"/>
        <end position="127"/>
    </location>
</feature>
<evidence type="ECO:0000256" key="7">
    <source>
        <dbReference type="ARBA" id="ARBA00023180"/>
    </source>
</evidence>
<evidence type="ECO:0000313" key="13">
    <source>
        <dbReference type="Proteomes" id="UP000823561"/>
    </source>
</evidence>
<keyword evidence="2" id="KW-1003">Cell membrane</keyword>
<comment type="similarity">
    <text evidence="9">Belongs to the SPACA4/bouncer family.</text>
</comment>
<reference evidence="12" key="1">
    <citation type="submission" date="2020-10" db="EMBL/GenBank/DDBJ databases">
        <title>Chromosome-scale genome assembly of the Allis shad, Alosa alosa.</title>
        <authorList>
            <person name="Margot Z."/>
            <person name="Christophe K."/>
            <person name="Cabau C."/>
            <person name="Louis A."/>
            <person name="Berthelot C."/>
            <person name="Parey E."/>
            <person name="Roest Crollius H."/>
            <person name="Montfort J."/>
            <person name="Robinson-Rechavi M."/>
            <person name="Bucao C."/>
            <person name="Bouchez O."/>
            <person name="Gislard M."/>
            <person name="Lluch J."/>
            <person name="Milhes M."/>
            <person name="Lampietro C."/>
            <person name="Lopez Roques C."/>
            <person name="Donnadieu C."/>
            <person name="Braasch I."/>
            <person name="Desvignes T."/>
            <person name="Postlethwait J."/>
            <person name="Bobe J."/>
            <person name="Guiguen Y."/>
        </authorList>
    </citation>
    <scope>NUCLEOTIDE SEQUENCE</scope>
    <source>
        <strain evidence="12">M-15738</strain>
        <tissue evidence="12">Blood</tissue>
    </source>
</reference>
<feature type="domain" description="UPAR/Ly6" evidence="11">
    <location>
        <begin position="20"/>
        <end position="102"/>
    </location>
</feature>
<protein>
    <recommendedName>
        <fullName evidence="11">UPAR/Ly6 domain-containing protein</fullName>
    </recommendedName>
</protein>
<comment type="subcellular location">
    <subcellularLocation>
        <location evidence="1">Cell membrane</location>
        <topology evidence="1">Lipid-anchor</topology>
        <topology evidence="1">GPI-anchor</topology>
    </subcellularLocation>
</comment>
<keyword evidence="3" id="KW-0336">GPI-anchor</keyword>
<dbReference type="PANTHER" id="PTHR47613">
    <property type="entry name" value="SPERM ACROSOME MEMBRANE-ASSOCIATED PROTEIN 4"/>
    <property type="match status" value="1"/>
</dbReference>
<dbReference type="InterPro" id="IPR016054">
    <property type="entry name" value="LY6_UPA_recep-like"/>
</dbReference>
<evidence type="ECO:0000313" key="12">
    <source>
        <dbReference type="EMBL" id="KAG5265066.1"/>
    </source>
</evidence>
<keyword evidence="8" id="KW-0449">Lipoprotein</keyword>
<accession>A0AAV6FTH8</accession>
<name>A0AAV6FTH8_9TELE</name>
<dbReference type="EMBL" id="JADWDJ010000020">
    <property type="protein sequence ID" value="KAG5265066.1"/>
    <property type="molecule type" value="Genomic_DNA"/>
</dbReference>
<dbReference type="InterPro" id="IPR045860">
    <property type="entry name" value="Snake_toxin-like_sf"/>
</dbReference>
<keyword evidence="13" id="KW-1185">Reference proteome</keyword>
<gene>
    <name evidence="12" type="ORF">AALO_G00261060</name>
</gene>
<keyword evidence="7" id="KW-0325">Glycoprotein</keyword>
<evidence type="ECO:0000259" key="11">
    <source>
        <dbReference type="Pfam" id="PF00021"/>
    </source>
</evidence>
<evidence type="ECO:0000256" key="5">
    <source>
        <dbReference type="ARBA" id="ARBA00023136"/>
    </source>
</evidence>
<evidence type="ECO:0000256" key="2">
    <source>
        <dbReference type="ARBA" id="ARBA00022475"/>
    </source>
</evidence>
<feature type="signal peptide" evidence="10">
    <location>
        <begin position="1"/>
        <end position="20"/>
    </location>
</feature>
<comment type="caution">
    <text evidence="12">The sequence shown here is derived from an EMBL/GenBank/DDBJ whole genome shotgun (WGS) entry which is preliminary data.</text>
</comment>
<dbReference type="InterPro" id="IPR046354">
    <property type="entry name" value="SPACA4/Bouncer"/>
</dbReference>
<dbReference type="GO" id="GO:0098552">
    <property type="term" value="C:side of membrane"/>
    <property type="evidence" value="ECO:0007669"/>
    <property type="project" value="UniProtKB-KW"/>
</dbReference>
<evidence type="ECO:0000256" key="3">
    <source>
        <dbReference type="ARBA" id="ARBA00022622"/>
    </source>
</evidence>
<keyword evidence="4 10" id="KW-0732">Signal</keyword>
<dbReference type="CDD" id="cd00117">
    <property type="entry name" value="TFP"/>
    <property type="match status" value="1"/>
</dbReference>
<proteinExistence type="inferred from homology"/>
<evidence type="ECO:0000256" key="6">
    <source>
        <dbReference type="ARBA" id="ARBA00023157"/>
    </source>
</evidence>